<evidence type="ECO:0000313" key="3">
    <source>
        <dbReference type="Proteomes" id="UP000075901"/>
    </source>
</evidence>
<protein>
    <submittedName>
        <fullName evidence="2">Uncharacterized protein</fullName>
    </submittedName>
</protein>
<name>A0A182T5Q0_9DIPT</name>
<feature type="region of interest" description="Disordered" evidence="1">
    <location>
        <begin position="1"/>
        <end position="20"/>
    </location>
</feature>
<dbReference type="EnsemblMetazoa" id="AMAM020159-RA">
    <property type="protein sequence ID" value="AMAM020159-PA"/>
    <property type="gene ID" value="AMAM020159"/>
</dbReference>
<evidence type="ECO:0000256" key="1">
    <source>
        <dbReference type="SAM" id="MobiDB-lite"/>
    </source>
</evidence>
<proteinExistence type="predicted"/>
<dbReference type="AlphaFoldDB" id="A0A182T5Q0"/>
<keyword evidence="3" id="KW-1185">Reference proteome</keyword>
<reference evidence="3" key="1">
    <citation type="submission" date="2013-09" db="EMBL/GenBank/DDBJ databases">
        <title>The Genome Sequence of Anopheles maculatus species B.</title>
        <authorList>
            <consortium name="The Broad Institute Genomics Platform"/>
            <person name="Neafsey D.E."/>
            <person name="Besansky N."/>
            <person name="Howell P."/>
            <person name="Walton C."/>
            <person name="Young S.K."/>
            <person name="Zeng Q."/>
            <person name="Gargeya S."/>
            <person name="Fitzgerald M."/>
            <person name="Haas B."/>
            <person name="Abouelleil A."/>
            <person name="Allen A.W."/>
            <person name="Alvarado L."/>
            <person name="Arachchi H.M."/>
            <person name="Berlin A.M."/>
            <person name="Chapman S.B."/>
            <person name="Gainer-Dewar J."/>
            <person name="Goldberg J."/>
            <person name="Griggs A."/>
            <person name="Gujja S."/>
            <person name="Hansen M."/>
            <person name="Howarth C."/>
            <person name="Imamovic A."/>
            <person name="Ireland A."/>
            <person name="Larimer J."/>
            <person name="McCowan C."/>
            <person name="Murphy C."/>
            <person name="Pearson M."/>
            <person name="Poon T.W."/>
            <person name="Priest M."/>
            <person name="Roberts A."/>
            <person name="Saif S."/>
            <person name="Shea T."/>
            <person name="Sisk P."/>
            <person name="Sykes S."/>
            <person name="Wortman J."/>
            <person name="Nusbaum C."/>
            <person name="Birren B."/>
        </authorList>
    </citation>
    <scope>NUCLEOTIDE SEQUENCE [LARGE SCALE GENOMIC DNA]</scope>
    <source>
        <strain evidence="3">maculatus3</strain>
    </source>
</reference>
<dbReference type="Proteomes" id="UP000075901">
    <property type="component" value="Unassembled WGS sequence"/>
</dbReference>
<reference evidence="2" key="2">
    <citation type="submission" date="2020-05" db="UniProtKB">
        <authorList>
            <consortium name="EnsemblMetazoa"/>
        </authorList>
    </citation>
    <scope>IDENTIFICATION</scope>
    <source>
        <strain evidence="2">maculatus3</strain>
    </source>
</reference>
<dbReference type="VEuPathDB" id="VectorBase:AMAM020159"/>
<organism evidence="2 3">
    <name type="scientific">Anopheles maculatus</name>
    <dbReference type="NCBI Taxonomy" id="74869"/>
    <lineage>
        <taxon>Eukaryota</taxon>
        <taxon>Metazoa</taxon>
        <taxon>Ecdysozoa</taxon>
        <taxon>Arthropoda</taxon>
        <taxon>Hexapoda</taxon>
        <taxon>Insecta</taxon>
        <taxon>Pterygota</taxon>
        <taxon>Neoptera</taxon>
        <taxon>Endopterygota</taxon>
        <taxon>Diptera</taxon>
        <taxon>Nematocera</taxon>
        <taxon>Culicoidea</taxon>
        <taxon>Culicidae</taxon>
        <taxon>Anophelinae</taxon>
        <taxon>Anopheles</taxon>
        <taxon>Anopheles maculatus group</taxon>
    </lineage>
</organism>
<sequence length="164" mass="17582">MPSSLVPAVSSERKKPHHPTKLLVKSYTVDGLAGTGVGGGGSAGTPNATTVRRQRHSIAGQMSYFKMLGTFSKKMATSTNSLFSTAVISGSSSAPNLRDMIPSTASPSGKGKLSHRLYSLFMGNVGIELPVYNMTPCTSRNIRTQGIAMRLRITIRYVSNSRFR</sequence>
<evidence type="ECO:0000313" key="2">
    <source>
        <dbReference type="EnsemblMetazoa" id="AMAM020159-PA"/>
    </source>
</evidence>
<accession>A0A182T5Q0</accession>